<feature type="domain" description="TonB-dependent receptor plug" evidence="15">
    <location>
        <begin position="47"/>
        <end position="155"/>
    </location>
</feature>
<protein>
    <submittedName>
        <fullName evidence="16">TonB-dependent receptor</fullName>
    </submittedName>
</protein>
<keyword evidence="6 13" id="KW-0732">Signal</keyword>
<keyword evidence="3" id="KW-1134">Transmembrane beta strand</keyword>
<keyword evidence="2" id="KW-0813">Transport</keyword>
<dbReference type="Gene3D" id="2.40.170.20">
    <property type="entry name" value="TonB-dependent receptor, beta-barrel domain"/>
    <property type="match status" value="1"/>
</dbReference>
<dbReference type="Pfam" id="PF07715">
    <property type="entry name" value="Plug"/>
    <property type="match status" value="1"/>
</dbReference>
<keyword evidence="10 12" id="KW-0472">Membrane</keyword>
<evidence type="ECO:0000256" key="11">
    <source>
        <dbReference type="ARBA" id="ARBA00023237"/>
    </source>
</evidence>
<keyword evidence="16" id="KW-0675">Receptor</keyword>
<feature type="chain" id="PRO_5044201755" evidence="13">
    <location>
        <begin position="20"/>
        <end position="773"/>
    </location>
</feature>
<evidence type="ECO:0000259" key="15">
    <source>
        <dbReference type="Pfam" id="PF07715"/>
    </source>
</evidence>
<evidence type="ECO:0000256" key="5">
    <source>
        <dbReference type="ARBA" id="ARBA00022692"/>
    </source>
</evidence>
<gene>
    <name evidence="16" type="ORF">GTC17253_00040</name>
</gene>
<dbReference type="AlphaFoldDB" id="A0AB33IL42"/>
<evidence type="ECO:0000256" key="3">
    <source>
        <dbReference type="ARBA" id="ARBA00022452"/>
    </source>
</evidence>
<dbReference type="InterPro" id="IPR036942">
    <property type="entry name" value="Beta-barrel_TonB_sf"/>
</dbReference>
<keyword evidence="5" id="KW-0812">Transmembrane</keyword>
<keyword evidence="8" id="KW-0406">Ion transport</keyword>
<keyword evidence="11" id="KW-0998">Cell outer membrane</keyword>
<dbReference type="InterPro" id="IPR039426">
    <property type="entry name" value="TonB-dep_rcpt-like"/>
</dbReference>
<dbReference type="GO" id="GO:0009279">
    <property type="term" value="C:cell outer membrane"/>
    <property type="evidence" value="ECO:0007669"/>
    <property type="project" value="UniProtKB-SubCell"/>
</dbReference>
<evidence type="ECO:0000256" key="7">
    <source>
        <dbReference type="ARBA" id="ARBA00023004"/>
    </source>
</evidence>
<evidence type="ECO:0000313" key="16">
    <source>
        <dbReference type="EMBL" id="BFO70038.1"/>
    </source>
</evidence>
<evidence type="ECO:0000256" key="6">
    <source>
        <dbReference type="ARBA" id="ARBA00022729"/>
    </source>
</evidence>
<evidence type="ECO:0000256" key="8">
    <source>
        <dbReference type="ARBA" id="ARBA00023065"/>
    </source>
</evidence>
<dbReference type="SUPFAM" id="SSF56935">
    <property type="entry name" value="Porins"/>
    <property type="match status" value="1"/>
</dbReference>
<dbReference type="InterPro" id="IPR037066">
    <property type="entry name" value="Plug_dom_sf"/>
</dbReference>
<keyword evidence="4" id="KW-0410">Iron transport</keyword>
<proteinExistence type="inferred from homology"/>
<dbReference type="PANTHER" id="PTHR32552">
    <property type="entry name" value="FERRICHROME IRON RECEPTOR-RELATED"/>
    <property type="match status" value="1"/>
</dbReference>
<evidence type="ECO:0000256" key="4">
    <source>
        <dbReference type="ARBA" id="ARBA00022496"/>
    </source>
</evidence>
<evidence type="ECO:0000259" key="14">
    <source>
        <dbReference type="Pfam" id="PF00593"/>
    </source>
</evidence>
<organism evidence="16">
    <name type="scientific">Prevotella sp. GTC17253</name>
    <dbReference type="NCBI Taxonomy" id="3236793"/>
    <lineage>
        <taxon>Bacteria</taxon>
        <taxon>Pseudomonadati</taxon>
        <taxon>Bacteroidota</taxon>
        <taxon>Bacteroidia</taxon>
        <taxon>Bacteroidales</taxon>
        <taxon>Prevotellaceae</taxon>
        <taxon>Prevotella</taxon>
    </lineage>
</organism>
<accession>A0AB33IL42</accession>
<keyword evidence="9 12" id="KW-0798">TonB box</keyword>
<feature type="signal peptide" evidence="13">
    <location>
        <begin position="1"/>
        <end position="19"/>
    </location>
</feature>
<dbReference type="Gene3D" id="2.170.130.10">
    <property type="entry name" value="TonB-dependent receptor, plug domain"/>
    <property type="match status" value="1"/>
</dbReference>
<evidence type="ECO:0000256" key="9">
    <source>
        <dbReference type="ARBA" id="ARBA00023077"/>
    </source>
</evidence>
<name>A0AB33IL42_9BACT</name>
<evidence type="ECO:0000256" key="13">
    <source>
        <dbReference type="SAM" id="SignalP"/>
    </source>
</evidence>
<evidence type="ECO:0000256" key="10">
    <source>
        <dbReference type="ARBA" id="ARBA00023136"/>
    </source>
</evidence>
<feature type="domain" description="TonB-dependent receptor-like beta-barrel" evidence="14">
    <location>
        <begin position="243"/>
        <end position="721"/>
    </location>
</feature>
<keyword evidence="7" id="KW-0408">Iron</keyword>
<dbReference type="EMBL" id="AP035785">
    <property type="protein sequence ID" value="BFO70038.1"/>
    <property type="molecule type" value="Genomic_DNA"/>
</dbReference>
<sequence length="773" mass="87928">MKKNVLFVSALACAATVHAANPKQEKIDTLRTYELQNVQVVSTRANKKTPVAYHDLNQKQIKAVNFGQDVPFLLSLTPSVTMTSDAGNGVGYTSLRVRGTDPSRINITSNGIPMNDAESSQVFWVNMGDFASSVQSMQIQRGVGTSTNGSGAFGATLNMQTENIGIKPYIGLDLSGGSYYSHKETLRFGTGLLGDHWGIQGRLSNIGSKGYLDRAFTKLNSYFIQAGYFGDNTMVKFITFNGNEQTYHAWNYTSKYEQSLYGRTYNSCGEYTDRNGQTRYYKDQTDNYHQQHYQLIWDQSINRNWNLNAALHYTKGQGYYEEYKSGRKWAQFCLTNDWKMRGDLVRQKKMDNDFYGAIASLNYNSLNGLTATLGGGWNKYEGDHFGRVKWAGSPYYIVTDAEGNETNKYIVSPELFPDTEYYRNSSTKTDGNVYGKVNWEFYQGLSAFIDLQYRHVNYKMNGPTDQWEDTKQVVYSMKDSYDFFNPKFGLNYDITPNHKVYTSYAIAHKEPTRNDYEDNIGMQLKAEQLNDLEMGYKYQSAKFSAGANFYYMYYRNQFVLTGELNEIGEMKASNDNSGRSYRMGLELEASWKPADWFRWDANATWSKNRAKDWTVTDKETNKPLNLGDTPLSFSPDFIFNNILSLDYKGFTVSVQSQYISDQYLTNTGFKEYISYGKNGEETKVGMLIDGHFNTNLNLAYHFGLKKVGLKDATVGMTLYNLFSAKYDNNGWAAPGFKADKNGKVIAYTNNDLYQAGFAPSAPFNWMAHLSINF</sequence>
<evidence type="ECO:0000256" key="1">
    <source>
        <dbReference type="ARBA" id="ARBA00004571"/>
    </source>
</evidence>
<evidence type="ECO:0000256" key="2">
    <source>
        <dbReference type="ARBA" id="ARBA00022448"/>
    </source>
</evidence>
<comment type="similarity">
    <text evidence="12">Belongs to the TonB-dependent receptor family.</text>
</comment>
<comment type="subcellular location">
    <subcellularLocation>
        <location evidence="1">Cell outer membrane</location>
        <topology evidence="1">Multi-pass membrane protein</topology>
    </subcellularLocation>
</comment>
<dbReference type="InterPro" id="IPR012910">
    <property type="entry name" value="Plug_dom"/>
</dbReference>
<dbReference type="GO" id="GO:0015344">
    <property type="term" value="F:siderophore uptake transmembrane transporter activity"/>
    <property type="evidence" value="ECO:0007669"/>
    <property type="project" value="TreeGrafter"/>
</dbReference>
<evidence type="ECO:0000256" key="12">
    <source>
        <dbReference type="RuleBase" id="RU003357"/>
    </source>
</evidence>
<reference evidence="16" key="1">
    <citation type="submission" date="2024-07" db="EMBL/GenBank/DDBJ databases">
        <title>Complete genome sequence of Prevotella sp. YM-2024 GTC17253.</title>
        <authorList>
            <person name="Hayashi M."/>
            <person name="Muto Y."/>
            <person name="Tanaka K."/>
            <person name="Niwa H."/>
        </authorList>
    </citation>
    <scope>NUCLEOTIDE SEQUENCE</scope>
    <source>
        <strain evidence="16">GTC17253</strain>
    </source>
</reference>
<dbReference type="InterPro" id="IPR000531">
    <property type="entry name" value="Beta-barrel_TonB"/>
</dbReference>
<dbReference type="Pfam" id="PF00593">
    <property type="entry name" value="TonB_dep_Rec_b-barrel"/>
    <property type="match status" value="1"/>
</dbReference>
<dbReference type="PANTHER" id="PTHR32552:SF68">
    <property type="entry name" value="FERRICHROME OUTER MEMBRANE TRANSPORTER_PHAGE RECEPTOR"/>
    <property type="match status" value="1"/>
</dbReference>